<evidence type="ECO:0000256" key="3">
    <source>
        <dbReference type="ARBA" id="ARBA00025065"/>
    </source>
</evidence>
<dbReference type="InterPro" id="IPR018170">
    <property type="entry name" value="Aldo/ket_reductase_CS"/>
</dbReference>
<dbReference type="OMA" id="LIYGNEH"/>
<dbReference type="VEuPathDB" id="FungiDB:NFIA_005220"/>
<evidence type="ECO:0000256" key="5">
    <source>
        <dbReference type="ARBA" id="ARBA00049485"/>
    </source>
</evidence>
<dbReference type="SUPFAM" id="SSF51430">
    <property type="entry name" value="NAD(P)-linked oxidoreductase"/>
    <property type="match status" value="1"/>
</dbReference>
<dbReference type="Gene3D" id="3.20.20.100">
    <property type="entry name" value="NADP-dependent oxidoreductase domain"/>
    <property type="match status" value="1"/>
</dbReference>
<reference evidence="11" key="1">
    <citation type="journal article" date="2008" name="PLoS Genet.">
        <title>Genomic islands in the pathogenic filamentous fungus Aspergillus fumigatus.</title>
        <authorList>
            <person name="Fedorova N.D."/>
            <person name="Khaldi N."/>
            <person name="Joardar V.S."/>
            <person name="Maiti R."/>
            <person name="Amedeo P."/>
            <person name="Anderson M.J."/>
            <person name="Crabtree J."/>
            <person name="Silva J.C."/>
            <person name="Badger J.H."/>
            <person name="Albarraq A."/>
            <person name="Angiuoli S."/>
            <person name="Bussey H."/>
            <person name="Bowyer P."/>
            <person name="Cotty P.J."/>
            <person name="Dyer P.S."/>
            <person name="Egan A."/>
            <person name="Galens K."/>
            <person name="Fraser-Liggett C.M."/>
            <person name="Haas B.J."/>
            <person name="Inman J.M."/>
            <person name="Kent R."/>
            <person name="Lemieux S."/>
            <person name="Malavazi I."/>
            <person name="Orvis J."/>
            <person name="Roemer T."/>
            <person name="Ronning C.M."/>
            <person name="Sundaram J.P."/>
            <person name="Sutton G."/>
            <person name="Turner G."/>
            <person name="Venter J.C."/>
            <person name="White O.R."/>
            <person name="Whitty B.R."/>
            <person name="Youngman P."/>
            <person name="Wolfe K.H."/>
            <person name="Goldman G.H."/>
            <person name="Wortman J.R."/>
            <person name="Jiang B."/>
            <person name="Denning D.W."/>
            <person name="Nierman W.C."/>
        </authorList>
    </citation>
    <scope>NUCLEOTIDE SEQUENCE [LARGE SCALE GENOMIC DNA]</scope>
    <source>
        <strain evidence="11">ATCC 1020 / DSM 3700 / CBS 544.65 / FGSC A1164 / JCM 1740 / NRRL 181 / WB 181</strain>
    </source>
</reference>
<keyword evidence="2" id="KW-0560">Oxidoreductase</keyword>
<evidence type="ECO:0000256" key="4">
    <source>
        <dbReference type="ARBA" id="ARBA00047534"/>
    </source>
</evidence>
<evidence type="ECO:0000256" key="1">
    <source>
        <dbReference type="ARBA" id="ARBA00012845"/>
    </source>
</evidence>
<proteinExistence type="predicted"/>
<dbReference type="Pfam" id="PF00248">
    <property type="entry name" value="Aldo_ket_red"/>
    <property type="match status" value="1"/>
</dbReference>
<gene>
    <name evidence="10" type="ORF">NFIA_005220</name>
</gene>
<evidence type="ECO:0000256" key="7">
    <source>
        <dbReference type="PIRSR" id="PIRSR000097-2"/>
    </source>
</evidence>
<dbReference type="PANTHER" id="PTHR11732">
    <property type="entry name" value="ALDO/KETO REDUCTASE"/>
    <property type="match status" value="1"/>
</dbReference>
<protein>
    <recommendedName>
        <fullName evidence="1">D-xylose reductase [NAD(P)H]</fullName>
        <ecNumber evidence="1">1.1.1.307</ecNumber>
    </recommendedName>
</protein>
<comment type="function">
    <text evidence="3">Catalyzes the initial reaction in the xylose utilization pathway by reducing D-xylose into xylitol. Xylose is a major component of hemicelluloses such as xylan. Most fungi utilize D-xylose via three enzymatic reactions, xylose reductase (XR), xylitol dehydrogenase (XDH), and xylulokinase, to form xylulose 5-phosphate, which enters pentose phosphate pathway.</text>
</comment>
<sequence length="305" mass="34175">MALPTHFKLNTGAQIPAIGLGTWRSEPGQVRHAVSFALKNGYSHIDAALIYGNEHEVGQGIKDSGVPRENIFITSKLWNTHQPNVAEGLQKTLDALGTDYLDLYLIHWPVRLVPNESSELLPVNPDGTRSVDRSWDQSETWRQMEEIYKAGKVKAIGVANWSIPYLEELKKKWTVVPAVNQVELHPFLPQHALKEWCDKHGILLEAYSPLGSEGAPLMSDPAIQEIAKKYGVSPATVLISYHVNRGVVVLPKSTKENRILSNRQVFPLSREDMDVLNGLAAQGKARRINTPLFGWDLGFNDWYKQ</sequence>
<feature type="domain" description="NADP-dependent oxidoreductase" evidence="9">
    <location>
        <begin position="18"/>
        <end position="278"/>
    </location>
</feature>
<dbReference type="PRINTS" id="PR00069">
    <property type="entry name" value="ALDKETRDTASE"/>
</dbReference>
<dbReference type="STRING" id="331117.A1DKC1"/>
<dbReference type="HOGENOM" id="CLU_023205_0_0_1"/>
<dbReference type="EMBL" id="DS027697">
    <property type="protein sequence ID" value="EAW17160.1"/>
    <property type="molecule type" value="Genomic_DNA"/>
</dbReference>
<evidence type="ECO:0000259" key="9">
    <source>
        <dbReference type="Pfam" id="PF00248"/>
    </source>
</evidence>
<keyword evidence="11" id="KW-1185">Reference proteome</keyword>
<dbReference type="eggNOG" id="KOG1577">
    <property type="taxonomic scope" value="Eukaryota"/>
</dbReference>
<evidence type="ECO:0000256" key="8">
    <source>
        <dbReference type="PIRSR" id="PIRSR000097-3"/>
    </source>
</evidence>
<dbReference type="PIRSF" id="PIRSF000097">
    <property type="entry name" value="AKR"/>
    <property type="match status" value="1"/>
</dbReference>
<dbReference type="AlphaFoldDB" id="A1DKC1"/>
<dbReference type="FunFam" id="3.20.20.100:FF:000002">
    <property type="entry name" value="2,5-diketo-D-gluconic acid reductase A"/>
    <property type="match status" value="1"/>
</dbReference>
<evidence type="ECO:0000313" key="10">
    <source>
        <dbReference type="EMBL" id="EAW17160.1"/>
    </source>
</evidence>
<feature type="binding site" evidence="7">
    <location>
        <position position="107"/>
    </location>
    <ligand>
        <name>substrate</name>
    </ligand>
</feature>
<feature type="site" description="Lowers pKa of active site Tyr" evidence="8">
    <location>
        <position position="76"/>
    </location>
</feature>
<dbReference type="KEGG" id="nfi:NFIA_005220"/>
<dbReference type="InterPro" id="IPR023210">
    <property type="entry name" value="NADP_OxRdtase_dom"/>
</dbReference>
<organism evidence="10 11">
    <name type="scientific">Neosartorya fischeri (strain ATCC 1020 / DSM 3700 / CBS 544.65 / FGSC A1164 / JCM 1740 / NRRL 181 / WB 181)</name>
    <name type="common">Aspergillus fischerianus</name>
    <dbReference type="NCBI Taxonomy" id="331117"/>
    <lineage>
        <taxon>Eukaryota</taxon>
        <taxon>Fungi</taxon>
        <taxon>Dikarya</taxon>
        <taxon>Ascomycota</taxon>
        <taxon>Pezizomycotina</taxon>
        <taxon>Eurotiomycetes</taxon>
        <taxon>Eurotiomycetidae</taxon>
        <taxon>Eurotiales</taxon>
        <taxon>Aspergillaceae</taxon>
        <taxon>Aspergillus</taxon>
        <taxon>Aspergillus subgen. Fumigati</taxon>
    </lineage>
</organism>
<dbReference type="GO" id="GO:0016616">
    <property type="term" value="F:oxidoreductase activity, acting on the CH-OH group of donors, NAD or NADP as acceptor"/>
    <property type="evidence" value="ECO:0007669"/>
    <property type="project" value="UniProtKB-ARBA"/>
</dbReference>
<dbReference type="PROSITE" id="PS00063">
    <property type="entry name" value="ALDOKETO_REDUCTASE_3"/>
    <property type="match status" value="1"/>
</dbReference>
<dbReference type="InterPro" id="IPR020471">
    <property type="entry name" value="AKR"/>
</dbReference>
<evidence type="ECO:0000313" key="11">
    <source>
        <dbReference type="Proteomes" id="UP000006702"/>
    </source>
</evidence>
<dbReference type="GeneID" id="4585218"/>
<accession>A1DKC1</accession>
<dbReference type="InterPro" id="IPR036812">
    <property type="entry name" value="NAD(P)_OxRdtase_dom_sf"/>
</dbReference>
<dbReference type="Proteomes" id="UP000006702">
    <property type="component" value="Unassembled WGS sequence"/>
</dbReference>
<evidence type="ECO:0000256" key="6">
    <source>
        <dbReference type="PIRSR" id="PIRSR000097-1"/>
    </source>
</evidence>
<dbReference type="OrthoDB" id="416253at2759"/>
<comment type="catalytic activity">
    <reaction evidence="4">
        <text>xylitol + NADP(+) = D-xylose + NADPH + H(+)</text>
        <dbReference type="Rhea" id="RHEA:27445"/>
        <dbReference type="ChEBI" id="CHEBI:15378"/>
        <dbReference type="ChEBI" id="CHEBI:17151"/>
        <dbReference type="ChEBI" id="CHEBI:53455"/>
        <dbReference type="ChEBI" id="CHEBI:57783"/>
        <dbReference type="ChEBI" id="CHEBI:58349"/>
        <dbReference type="EC" id="1.1.1.307"/>
    </reaction>
</comment>
<comment type="catalytic activity">
    <reaction evidence="5">
        <text>xylitol + NAD(+) = D-xylose + NADH + H(+)</text>
        <dbReference type="Rhea" id="RHEA:27441"/>
        <dbReference type="ChEBI" id="CHEBI:15378"/>
        <dbReference type="ChEBI" id="CHEBI:17151"/>
        <dbReference type="ChEBI" id="CHEBI:53455"/>
        <dbReference type="ChEBI" id="CHEBI:57540"/>
        <dbReference type="ChEBI" id="CHEBI:57945"/>
        <dbReference type="EC" id="1.1.1.307"/>
    </reaction>
</comment>
<feature type="active site" description="Proton donor" evidence="6">
    <location>
        <position position="51"/>
    </location>
</feature>
<name>A1DKC1_NEOFI</name>
<dbReference type="RefSeq" id="XP_001259057.1">
    <property type="nucleotide sequence ID" value="XM_001259056.1"/>
</dbReference>
<dbReference type="EC" id="1.1.1.307" evidence="1"/>
<evidence type="ECO:0000256" key="2">
    <source>
        <dbReference type="ARBA" id="ARBA00023002"/>
    </source>
</evidence>